<evidence type="ECO:0000256" key="1">
    <source>
        <dbReference type="ARBA" id="ARBA00022529"/>
    </source>
</evidence>
<evidence type="ECO:0000313" key="7">
    <source>
        <dbReference type="EMBL" id="GAA4804855.1"/>
    </source>
</evidence>
<keyword evidence="1" id="KW-0929">Antimicrobial</keyword>
<evidence type="ECO:0000313" key="8">
    <source>
        <dbReference type="Proteomes" id="UP001501411"/>
    </source>
</evidence>
<feature type="domain" description="LysM" evidence="6">
    <location>
        <begin position="242"/>
        <end position="285"/>
    </location>
</feature>
<dbReference type="SUPFAM" id="SSF54106">
    <property type="entry name" value="LysM domain"/>
    <property type="match status" value="1"/>
</dbReference>
<dbReference type="PROSITE" id="PS51782">
    <property type="entry name" value="LYSM"/>
    <property type="match status" value="1"/>
</dbReference>
<feature type="region of interest" description="Disordered" evidence="5">
    <location>
        <begin position="29"/>
        <end position="57"/>
    </location>
</feature>
<dbReference type="InterPro" id="IPR051056">
    <property type="entry name" value="Glycosyl_Hydrolase_73"/>
</dbReference>
<dbReference type="InterPro" id="IPR018392">
    <property type="entry name" value="LysM"/>
</dbReference>
<dbReference type="InterPro" id="IPR002901">
    <property type="entry name" value="MGlyc_endo_b_GlcNAc-like_dom"/>
</dbReference>
<keyword evidence="8" id="KW-1185">Reference proteome</keyword>
<reference evidence="8" key="1">
    <citation type="journal article" date="2019" name="Int. J. Syst. Evol. Microbiol.">
        <title>The Global Catalogue of Microorganisms (GCM) 10K type strain sequencing project: providing services to taxonomists for standard genome sequencing and annotation.</title>
        <authorList>
            <consortium name="The Broad Institute Genomics Platform"/>
            <consortium name="The Broad Institute Genome Sequencing Center for Infectious Disease"/>
            <person name="Wu L."/>
            <person name="Ma J."/>
        </authorList>
    </citation>
    <scope>NUCLEOTIDE SEQUENCE [LARGE SCALE GENOMIC DNA]</scope>
    <source>
        <strain evidence="8">JCM 18200</strain>
    </source>
</reference>
<keyword evidence="3" id="KW-0378">Hydrolase</keyword>
<evidence type="ECO:0000256" key="5">
    <source>
        <dbReference type="SAM" id="MobiDB-lite"/>
    </source>
</evidence>
<dbReference type="EMBL" id="BAABIQ010000043">
    <property type="protein sequence ID" value="GAA4804855.1"/>
    <property type="molecule type" value="Genomic_DNA"/>
</dbReference>
<proteinExistence type="predicted"/>
<comment type="caution">
    <text evidence="7">The sequence shown here is derived from an EMBL/GenBank/DDBJ whole genome shotgun (WGS) entry which is preliminary data.</text>
</comment>
<dbReference type="PANTHER" id="PTHR33308">
    <property type="entry name" value="PEPTIDOGLYCAN HYDROLASE FLGJ"/>
    <property type="match status" value="1"/>
</dbReference>
<keyword evidence="2" id="KW-0081">Bacteriolytic enzyme</keyword>
<evidence type="ECO:0000256" key="2">
    <source>
        <dbReference type="ARBA" id="ARBA00022638"/>
    </source>
</evidence>
<evidence type="ECO:0000256" key="3">
    <source>
        <dbReference type="ARBA" id="ARBA00022801"/>
    </source>
</evidence>
<evidence type="ECO:0000259" key="6">
    <source>
        <dbReference type="PROSITE" id="PS51782"/>
    </source>
</evidence>
<dbReference type="Gene3D" id="3.10.350.10">
    <property type="entry name" value="LysM domain"/>
    <property type="match status" value="1"/>
</dbReference>
<dbReference type="Pfam" id="PF01832">
    <property type="entry name" value="Glucosaminidase"/>
    <property type="match status" value="1"/>
</dbReference>
<protein>
    <recommendedName>
        <fullName evidence="4">Peptidoglycan hydrolase</fullName>
    </recommendedName>
</protein>
<sequence>MGMLKQRWILLFCLLIFAGCLPKQKVLQSNKSRQQGQYPNASSPSNTNRVRQPSNPPVISASAQDYINRYQNIAIEEMNTYGIPASITLAQGLLESANGNSALAREANNHFGIKCTSDWKGESFLMDDDQRDDRFRVYKSPEDSFRDHSAFLLRKRYAALFELDKDDYKGWAKGLKQAGYATNPRYAELLIDLIERYGLYVYDKGERVPEKINREERIMTEIVDNTPKEPEKAAAKPPLEMKIHEVKAGDTLFNISKRYGISTDELKSLNSLTDDQLVLGQLLLVSK</sequence>
<evidence type="ECO:0000256" key="4">
    <source>
        <dbReference type="ARBA" id="ARBA00032108"/>
    </source>
</evidence>
<dbReference type="Pfam" id="PF01476">
    <property type="entry name" value="LysM"/>
    <property type="match status" value="1"/>
</dbReference>
<dbReference type="PROSITE" id="PS51257">
    <property type="entry name" value="PROKAR_LIPOPROTEIN"/>
    <property type="match status" value="1"/>
</dbReference>
<name>A0ABP9C6P7_9SPHI</name>
<dbReference type="PANTHER" id="PTHR33308:SF9">
    <property type="entry name" value="PEPTIDOGLYCAN HYDROLASE FLGJ"/>
    <property type="match status" value="1"/>
</dbReference>
<dbReference type="Proteomes" id="UP001501411">
    <property type="component" value="Unassembled WGS sequence"/>
</dbReference>
<accession>A0ABP9C6P7</accession>
<dbReference type="InterPro" id="IPR036779">
    <property type="entry name" value="LysM_dom_sf"/>
</dbReference>
<dbReference type="SMART" id="SM00257">
    <property type="entry name" value="LysM"/>
    <property type="match status" value="1"/>
</dbReference>
<feature type="compositionally biased region" description="Polar residues" evidence="5">
    <location>
        <begin position="29"/>
        <end position="53"/>
    </location>
</feature>
<dbReference type="SMART" id="SM00047">
    <property type="entry name" value="LYZ2"/>
    <property type="match status" value="1"/>
</dbReference>
<gene>
    <name evidence="7" type="ORF">GCM10023231_37480</name>
</gene>
<dbReference type="CDD" id="cd00118">
    <property type="entry name" value="LysM"/>
    <property type="match status" value="1"/>
</dbReference>
<organism evidence="7 8">
    <name type="scientific">Olivibacter ginsenosidimutans</name>
    <dbReference type="NCBI Taxonomy" id="1176537"/>
    <lineage>
        <taxon>Bacteria</taxon>
        <taxon>Pseudomonadati</taxon>
        <taxon>Bacteroidota</taxon>
        <taxon>Sphingobacteriia</taxon>
        <taxon>Sphingobacteriales</taxon>
        <taxon>Sphingobacteriaceae</taxon>
        <taxon>Olivibacter</taxon>
    </lineage>
</organism>
<dbReference type="Gene3D" id="1.10.530.10">
    <property type="match status" value="1"/>
</dbReference>